<keyword evidence="2" id="KW-1185">Reference proteome</keyword>
<comment type="caution">
    <text evidence="1">The sequence shown here is derived from an EMBL/GenBank/DDBJ whole genome shotgun (WGS) entry which is preliminary data.</text>
</comment>
<name>A0A399J048_9RHOB</name>
<dbReference type="Proteomes" id="UP000265848">
    <property type="component" value="Unassembled WGS sequence"/>
</dbReference>
<accession>A0A399J048</accession>
<dbReference type="AlphaFoldDB" id="A0A399J048"/>
<dbReference type="GO" id="GO:0016787">
    <property type="term" value="F:hydrolase activity"/>
    <property type="evidence" value="ECO:0007669"/>
    <property type="project" value="UniProtKB-KW"/>
</dbReference>
<sequence length="169" mass="18447">MDGTFAVLFLIAGLTDMGVNHCPEQGCLAPEASESRLALSFGDVMYQEDQVDREMYLRYDLPTNYGPFQPAIGASLSGDGTAWAGAGATWTTHFDRAYMQLHLMPGVYARGDGPDLGSTIEFRSGVEIGFEAYNGIRYGVSYDHRSNADLSSVNPGLETLQFRISFPLN</sequence>
<dbReference type="Pfam" id="PF09411">
    <property type="entry name" value="PagL"/>
    <property type="match status" value="1"/>
</dbReference>
<proteinExistence type="predicted"/>
<dbReference type="RefSeq" id="WP_119399320.1">
    <property type="nucleotide sequence ID" value="NZ_QWJJ01000009.1"/>
</dbReference>
<keyword evidence="1" id="KW-0378">Hydrolase</keyword>
<dbReference type="InterPro" id="IPR018550">
    <property type="entry name" value="Lipid-A_deacylase-rel"/>
</dbReference>
<gene>
    <name evidence="1" type="ORF">DL237_12135</name>
</gene>
<organism evidence="1 2">
    <name type="scientific">Pseudooceanicola sediminis</name>
    <dbReference type="NCBI Taxonomy" id="2211117"/>
    <lineage>
        <taxon>Bacteria</taxon>
        <taxon>Pseudomonadati</taxon>
        <taxon>Pseudomonadota</taxon>
        <taxon>Alphaproteobacteria</taxon>
        <taxon>Rhodobacterales</taxon>
        <taxon>Paracoccaceae</taxon>
        <taxon>Pseudooceanicola</taxon>
    </lineage>
</organism>
<evidence type="ECO:0000313" key="1">
    <source>
        <dbReference type="EMBL" id="RII38604.1"/>
    </source>
</evidence>
<dbReference type="OrthoDB" id="6199047at2"/>
<protein>
    <submittedName>
        <fullName evidence="1">Acyloxyacyl hydrolase</fullName>
    </submittedName>
</protein>
<reference evidence="1 2" key="1">
    <citation type="submission" date="2018-08" db="EMBL/GenBank/DDBJ databases">
        <title>Pseudooceanicola sediminis CY03 in the family Rhodobacteracea.</title>
        <authorList>
            <person name="Zhang Y.-J."/>
        </authorList>
    </citation>
    <scope>NUCLEOTIDE SEQUENCE [LARGE SCALE GENOMIC DNA]</scope>
    <source>
        <strain evidence="1 2">CY03</strain>
    </source>
</reference>
<dbReference type="EMBL" id="QWJJ01000009">
    <property type="protein sequence ID" value="RII38604.1"/>
    <property type="molecule type" value="Genomic_DNA"/>
</dbReference>
<dbReference type="Gene3D" id="2.40.160.20">
    <property type="match status" value="1"/>
</dbReference>
<evidence type="ECO:0000313" key="2">
    <source>
        <dbReference type="Proteomes" id="UP000265848"/>
    </source>
</evidence>